<dbReference type="CDD" id="cd00657">
    <property type="entry name" value="Ferritin_like"/>
    <property type="match status" value="1"/>
</dbReference>
<dbReference type="Proteomes" id="UP000663792">
    <property type="component" value="Unassembled WGS sequence"/>
</dbReference>
<dbReference type="Gene3D" id="1.20.1260.10">
    <property type="match status" value="1"/>
</dbReference>
<name>A0A938YDQ8_9ACTN</name>
<evidence type="ECO:0000256" key="1">
    <source>
        <dbReference type="SAM" id="MobiDB-lite"/>
    </source>
</evidence>
<feature type="domain" description="DUF4439" evidence="2">
    <location>
        <begin position="47"/>
        <end position="182"/>
    </location>
</feature>
<evidence type="ECO:0000313" key="4">
    <source>
        <dbReference type="Proteomes" id="UP000663792"/>
    </source>
</evidence>
<dbReference type="AlphaFoldDB" id="A0A938YDQ8"/>
<organism evidence="3 4">
    <name type="scientific">Nakamurella leprariae</name>
    <dbReference type="NCBI Taxonomy" id="2803911"/>
    <lineage>
        <taxon>Bacteria</taxon>
        <taxon>Bacillati</taxon>
        <taxon>Actinomycetota</taxon>
        <taxon>Actinomycetes</taxon>
        <taxon>Nakamurellales</taxon>
        <taxon>Nakamurellaceae</taxon>
        <taxon>Nakamurella</taxon>
    </lineage>
</organism>
<keyword evidence="4" id="KW-1185">Reference proteome</keyword>
<feature type="compositionally biased region" description="Low complexity" evidence="1">
    <location>
        <begin position="1"/>
        <end position="39"/>
    </location>
</feature>
<dbReference type="Pfam" id="PF14530">
    <property type="entry name" value="DUF4439"/>
    <property type="match status" value="1"/>
</dbReference>
<sequence>MSTPTDPTTQPTTDATQPTDGTGAATTTGPATSTDTAGPLAEAEITALQQALAAESAAVWGYELLAPWLAEDARPAAIALSRSHLQRREATAERLDAGGATPDLAAPAYQPATPVTDPATAGLFAQDLEIDCAGGWRAVIGSTDDTELRGFALAGLSDAAVRLAQRKLAAGVTPATVPFPGQA</sequence>
<evidence type="ECO:0000313" key="3">
    <source>
        <dbReference type="EMBL" id="MBM9465873.1"/>
    </source>
</evidence>
<proteinExistence type="predicted"/>
<dbReference type="InterPro" id="IPR009078">
    <property type="entry name" value="Ferritin-like_SF"/>
</dbReference>
<dbReference type="RefSeq" id="WP_205258831.1">
    <property type="nucleotide sequence ID" value="NZ_JAERWK010000002.1"/>
</dbReference>
<gene>
    <name evidence="3" type="ORF">JL106_01095</name>
</gene>
<dbReference type="InterPro" id="IPR029447">
    <property type="entry name" value="DUF4439"/>
</dbReference>
<protein>
    <submittedName>
        <fullName evidence="3">DUF4439 domain-containing protein</fullName>
    </submittedName>
</protein>
<reference evidence="3" key="1">
    <citation type="submission" date="2021-01" db="EMBL/GenBank/DDBJ databases">
        <title>YIM 132084 draft genome.</title>
        <authorList>
            <person name="An D."/>
        </authorList>
    </citation>
    <scope>NUCLEOTIDE SEQUENCE</scope>
    <source>
        <strain evidence="3">YIM 132084</strain>
    </source>
</reference>
<accession>A0A938YDQ8</accession>
<evidence type="ECO:0000259" key="2">
    <source>
        <dbReference type="Pfam" id="PF14530"/>
    </source>
</evidence>
<feature type="region of interest" description="Disordered" evidence="1">
    <location>
        <begin position="1"/>
        <end position="40"/>
    </location>
</feature>
<dbReference type="EMBL" id="JAERWK010000002">
    <property type="protein sequence ID" value="MBM9465873.1"/>
    <property type="molecule type" value="Genomic_DNA"/>
</dbReference>
<dbReference type="SUPFAM" id="SSF47240">
    <property type="entry name" value="Ferritin-like"/>
    <property type="match status" value="1"/>
</dbReference>
<comment type="caution">
    <text evidence="3">The sequence shown here is derived from an EMBL/GenBank/DDBJ whole genome shotgun (WGS) entry which is preliminary data.</text>
</comment>
<dbReference type="InterPro" id="IPR012347">
    <property type="entry name" value="Ferritin-like"/>
</dbReference>